<evidence type="ECO:0000256" key="4">
    <source>
        <dbReference type="SAM" id="Phobius"/>
    </source>
</evidence>
<evidence type="ECO:0000313" key="8">
    <source>
        <dbReference type="Proteomes" id="UP001161405"/>
    </source>
</evidence>
<dbReference type="InterPro" id="IPR001460">
    <property type="entry name" value="PCN-bd_Tpept"/>
</dbReference>
<evidence type="ECO:0000259" key="5">
    <source>
        <dbReference type="Pfam" id="PF00905"/>
    </source>
</evidence>
<reference evidence="7" key="2">
    <citation type="submission" date="2023-01" db="EMBL/GenBank/DDBJ databases">
        <title>Draft genome sequence of Maritalea porphyrae strain NBRC 107169.</title>
        <authorList>
            <person name="Sun Q."/>
            <person name="Mori K."/>
        </authorList>
    </citation>
    <scope>NUCLEOTIDE SEQUENCE</scope>
    <source>
        <strain evidence="7">NBRC 107169</strain>
    </source>
</reference>
<dbReference type="InterPro" id="IPR005311">
    <property type="entry name" value="PBP_dimer"/>
</dbReference>
<gene>
    <name evidence="7" type="primary">ftsI</name>
    <name evidence="7" type="ORF">GCM10007879_32260</name>
</gene>
<keyword evidence="2" id="KW-0645">Protease</keyword>
<dbReference type="PANTHER" id="PTHR30627">
    <property type="entry name" value="PEPTIDOGLYCAN D,D-TRANSPEPTIDASE"/>
    <property type="match status" value="1"/>
</dbReference>
<dbReference type="SUPFAM" id="SSF56601">
    <property type="entry name" value="beta-lactamase/transpeptidase-like"/>
    <property type="match status" value="1"/>
</dbReference>
<organism evidence="7 8">
    <name type="scientific">Maritalea porphyrae</name>
    <dbReference type="NCBI Taxonomy" id="880732"/>
    <lineage>
        <taxon>Bacteria</taxon>
        <taxon>Pseudomonadati</taxon>
        <taxon>Pseudomonadota</taxon>
        <taxon>Alphaproteobacteria</taxon>
        <taxon>Hyphomicrobiales</taxon>
        <taxon>Devosiaceae</taxon>
        <taxon>Maritalea</taxon>
    </lineage>
</organism>
<evidence type="ECO:0000256" key="2">
    <source>
        <dbReference type="ARBA" id="ARBA00022645"/>
    </source>
</evidence>
<keyword evidence="2" id="KW-0121">Carboxypeptidase</keyword>
<feature type="transmembrane region" description="Helical" evidence="4">
    <location>
        <begin position="25"/>
        <end position="45"/>
    </location>
</feature>
<evidence type="ECO:0000256" key="1">
    <source>
        <dbReference type="ARBA" id="ARBA00004370"/>
    </source>
</evidence>
<dbReference type="InterPro" id="IPR036138">
    <property type="entry name" value="PBP_dimer_sf"/>
</dbReference>
<proteinExistence type="predicted"/>
<dbReference type="InterPro" id="IPR012338">
    <property type="entry name" value="Beta-lactam/transpept-like"/>
</dbReference>
<keyword evidence="2" id="KW-0378">Hydrolase</keyword>
<protein>
    <submittedName>
        <fullName evidence="7">Cell division protein</fullName>
    </submittedName>
</protein>
<keyword evidence="7" id="KW-0132">Cell division</keyword>
<dbReference type="Gene3D" id="3.30.450.330">
    <property type="match status" value="1"/>
</dbReference>
<feature type="domain" description="Penicillin-binding protein transpeptidase" evidence="5">
    <location>
        <begin position="238"/>
        <end position="522"/>
    </location>
</feature>
<accession>A0ABQ5UWC4</accession>
<dbReference type="Proteomes" id="UP001161405">
    <property type="component" value="Unassembled WGS sequence"/>
</dbReference>
<comment type="caution">
    <text evidence="7">The sequence shown here is derived from an EMBL/GenBank/DDBJ whole genome shotgun (WGS) entry which is preliminary data.</text>
</comment>
<name>A0ABQ5UWC4_9HYPH</name>
<dbReference type="Gene3D" id="3.90.1310.10">
    <property type="entry name" value="Penicillin-binding protein 2a (Domain 2)"/>
    <property type="match status" value="1"/>
</dbReference>
<reference evidence="7" key="1">
    <citation type="journal article" date="2014" name="Int. J. Syst. Evol. Microbiol.">
        <title>Complete genome of a new Firmicutes species belonging to the dominant human colonic microbiota ('Ruminococcus bicirculans') reveals two chromosomes and a selective capacity to utilize plant glucans.</title>
        <authorList>
            <consortium name="NISC Comparative Sequencing Program"/>
            <person name="Wegmann U."/>
            <person name="Louis P."/>
            <person name="Goesmann A."/>
            <person name="Henrissat B."/>
            <person name="Duncan S.H."/>
            <person name="Flint H.J."/>
        </authorList>
    </citation>
    <scope>NUCLEOTIDE SEQUENCE</scope>
    <source>
        <strain evidence="7">NBRC 107169</strain>
    </source>
</reference>
<evidence type="ECO:0000256" key="3">
    <source>
        <dbReference type="ARBA" id="ARBA00023136"/>
    </source>
</evidence>
<comment type="subcellular location">
    <subcellularLocation>
        <location evidence="1">Membrane</location>
    </subcellularLocation>
</comment>
<dbReference type="Gene3D" id="3.40.710.10">
    <property type="entry name" value="DD-peptidase/beta-lactamase superfamily"/>
    <property type="match status" value="1"/>
</dbReference>
<evidence type="ECO:0000259" key="6">
    <source>
        <dbReference type="Pfam" id="PF03717"/>
    </source>
</evidence>
<dbReference type="PANTHER" id="PTHR30627:SF1">
    <property type="entry name" value="PEPTIDOGLYCAN D,D-TRANSPEPTIDASE FTSI"/>
    <property type="match status" value="1"/>
</dbReference>
<sequence>MHENTPSIAIDGARKSRGHMTKSRIRLTIAIAMVVFAVVAIRLVMLATVQVDDVTLGQARPALTATRPALLDRNGSPLAIDIQVPSLFAEPRRIIDVDEAVEALSAEFPTMDRKWLRERLDGDEGFVWLKRELTPQQKERILRLGIPGIDFVSESRRFYPGGNVAAHILGAVNVDNVGIAGLERHLDQREVALLQDLGFARDRSLQPVELSIDLRVQHAMHRELEDALTRYQAIAAAGVMMNVQTGEIVALVSLPDFDPNMPAGALEEGRINRITAGKFELGSTLKPITAAAALDSGLVQITDEFDATKPVQFGRFRIGDFHAKKRVLSLPEVIKYSSNIGTIKMMQAMGKERFRAFLTNVGMDGSPVIELPEKTQSQIKDKFSEVGAATASFGHGLSITPLQLLTAYAALVNGGDLIAPTLLPRDRIAALANSKKVINERTSDQIRYLLRLNAIEGSGRKAAPDGYRVGGKTGTAEKVVDGKYSDDKLLNVFASAFPMDAPQYAMVILVDEPKKEDERSGHTAAWNAGAVTGRIIERVAPMLGIVPNLDPELDAQLVPVELR</sequence>
<dbReference type="EMBL" id="BSNI01000002">
    <property type="protein sequence ID" value="GLQ18977.1"/>
    <property type="molecule type" value="Genomic_DNA"/>
</dbReference>
<dbReference type="Pfam" id="PF03717">
    <property type="entry name" value="PBP_dimer"/>
    <property type="match status" value="1"/>
</dbReference>
<feature type="domain" description="Penicillin-binding protein dimerisation" evidence="6">
    <location>
        <begin position="64"/>
        <end position="175"/>
    </location>
</feature>
<keyword evidence="8" id="KW-1185">Reference proteome</keyword>
<keyword evidence="4" id="KW-1133">Transmembrane helix</keyword>
<evidence type="ECO:0000313" key="7">
    <source>
        <dbReference type="EMBL" id="GLQ18977.1"/>
    </source>
</evidence>
<dbReference type="GO" id="GO:0051301">
    <property type="term" value="P:cell division"/>
    <property type="evidence" value="ECO:0007669"/>
    <property type="project" value="UniProtKB-KW"/>
</dbReference>
<keyword evidence="3 4" id="KW-0472">Membrane</keyword>
<dbReference type="InterPro" id="IPR050515">
    <property type="entry name" value="Beta-lactam/transpept"/>
</dbReference>
<keyword evidence="4" id="KW-0812">Transmembrane</keyword>
<dbReference type="Pfam" id="PF00905">
    <property type="entry name" value="Transpeptidase"/>
    <property type="match status" value="1"/>
</dbReference>
<keyword evidence="7" id="KW-0131">Cell cycle</keyword>
<dbReference type="SUPFAM" id="SSF56519">
    <property type="entry name" value="Penicillin binding protein dimerisation domain"/>
    <property type="match status" value="1"/>
</dbReference>